<keyword evidence="1" id="KW-1133">Transmembrane helix</keyword>
<name>A0A5A5T7R1_9CHLR</name>
<keyword evidence="3" id="KW-1185">Reference proteome</keyword>
<evidence type="ECO:0000313" key="3">
    <source>
        <dbReference type="Proteomes" id="UP000322530"/>
    </source>
</evidence>
<organism evidence="2 3">
    <name type="scientific">Dictyobacter arantiisoli</name>
    <dbReference type="NCBI Taxonomy" id="2014874"/>
    <lineage>
        <taxon>Bacteria</taxon>
        <taxon>Bacillati</taxon>
        <taxon>Chloroflexota</taxon>
        <taxon>Ktedonobacteria</taxon>
        <taxon>Ktedonobacterales</taxon>
        <taxon>Dictyobacteraceae</taxon>
        <taxon>Dictyobacter</taxon>
    </lineage>
</organism>
<proteinExistence type="predicted"/>
<protein>
    <submittedName>
        <fullName evidence="2">Uncharacterized protein</fullName>
    </submittedName>
</protein>
<keyword evidence="1" id="KW-0812">Transmembrane</keyword>
<keyword evidence="1" id="KW-0472">Membrane</keyword>
<dbReference type="EMBL" id="BIXY01000010">
    <property type="protein sequence ID" value="GCF07428.1"/>
    <property type="molecule type" value="Genomic_DNA"/>
</dbReference>
<sequence>MVGPLHFLPNGKRNSMMSPLVAETVWSLFPDNRTVTLALGALPIIVLLGQPWAVIMLAVPPGFVVLTAVVAVVVGAGLPAFVVVLVPL</sequence>
<accession>A0A5A5T7R1</accession>
<reference evidence="2 3" key="1">
    <citation type="submission" date="2019-01" db="EMBL/GenBank/DDBJ databases">
        <title>Draft genome sequence of Dictyobacter sp. Uno17.</title>
        <authorList>
            <person name="Wang C.M."/>
            <person name="Zheng Y."/>
            <person name="Sakai Y."/>
            <person name="Abe K."/>
            <person name="Yokota A."/>
            <person name="Yabe S."/>
        </authorList>
    </citation>
    <scope>NUCLEOTIDE SEQUENCE [LARGE SCALE GENOMIC DNA]</scope>
    <source>
        <strain evidence="2 3">Uno17</strain>
    </source>
</reference>
<evidence type="ECO:0000313" key="2">
    <source>
        <dbReference type="EMBL" id="GCF07428.1"/>
    </source>
</evidence>
<dbReference type="Proteomes" id="UP000322530">
    <property type="component" value="Unassembled WGS sequence"/>
</dbReference>
<feature type="transmembrane region" description="Helical" evidence="1">
    <location>
        <begin position="63"/>
        <end position="86"/>
    </location>
</feature>
<gene>
    <name evidence="2" type="ORF">KDI_09920</name>
</gene>
<dbReference type="AlphaFoldDB" id="A0A5A5T7R1"/>
<evidence type="ECO:0000256" key="1">
    <source>
        <dbReference type="SAM" id="Phobius"/>
    </source>
</evidence>
<comment type="caution">
    <text evidence="2">The sequence shown here is derived from an EMBL/GenBank/DDBJ whole genome shotgun (WGS) entry which is preliminary data.</text>
</comment>
<feature type="transmembrane region" description="Helical" evidence="1">
    <location>
        <begin position="35"/>
        <end position="57"/>
    </location>
</feature>